<protein>
    <submittedName>
        <fullName evidence="1">Uncharacterized protein</fullName>
    </submittedName>
</protein>
<dbReference type="GeneID" id="951428"/>
<dbReference type="Proteomes" id="UP000002271">
    <property type="component" value="Segment"/>
</dbReference>
<evidence type="ECO:0000313" key="2">
    <source>
        <dbReference type="Proteomes" id="UP000002271"/>
    </source>
</evidence>
<dbReference type="EMBL" id="AJ344259">
    <property type="protein sequence ID" value="CAC87313.1"/>
    <property type="molecule type" value="Genomic_DNA"/>
</dbReference>
<keyword evidence="2" id="KW-1185">Reference proteome</keyword>
<organismHost>
    <name type="scientific">Saccharolobus islandicus</name>
    <name type="common">Sulfolobus islandicus</name>
    <dbReference type="NCBI Taxonomy" id="43080"/>
</organismHost>
<organism evidence="1 2">
    <name type="scientific">Sulfolobus islandicus rod-shaped virus 2</name>
    <name type="common">SIRV2</name>
    <name type="synonym">Sulfolobus virus SIRV-2</name>
    <dbReference type="NCBI Taxonomy" id="157899"/>
    <lineage>
        <taxon>Viruses</taxon>
        <taxon>Adnaviria</taxon>
        <taxon>Zilligvirae</taxon>
        <taxon>Taleaviricota</taxon>
        <taxon>Tokiviricetes</taxon>
        <taxon>Ligamenvirales</taxon>
        <taxon>Rudiviridae</taxon>
        <taxon>Icerudivirus</taxon>
        <taxon>Icerudivirus hveragerdiense</taxon>
        <taxon>Icerudivirus SIRV2</taxon>
    </lineage>
</organism>
<sequence>MFIILKRNILINMSFLVNLGELGTFFADEIENLENFTNWISSDFINFINAIVNDIKNIASFLGQAISDIPTFMTNIATNFLTILQNFVQTAISTIQGFVSWFEQQVVGAFEFLSSIASDFINSAYSFFQNVANAFAQIISGVISDFLNFFGANMKHIANAISQLTQFLSPFIAPITIGKFLPVIVDKLAEILPEVEIDLAPVGLGGKIPIKFGEIIKAFAETSVDFLNEIRIELATTLKEFIKEPFISDFKISAREIFNEIGLGDLPFADPPFQLIGRWVAVRSFEEVKDHLKETILLTGYPAWFTDAYLESPTNDFLPRNPLFRPVGIRDLILGTQYGILNISDLEKYAYNNLITPKTAKLMYQNQTARLLQRTVEQGIRQFIVTPQKAYEEIIQNINLTGKELFLKTFTLEYEYAVQRIVRQFLRSLLSRALSNFGRPYLDFKYLDDTIAKLFKDLGYPEEVRTVFDTMITQSQLIYTNQLLLRQLQQIVRLGIFDQKKIKEELKANKFNEQVALQILESELQFAQLQNILKEYQFKLRNFLISPRDLEKDLKHIGFDSAIISALIYENQVEQLIKFQLSNIESLAKKGYLSLDEIKKQFKAIGIIKEYEDAFINFVNQELQISAFLTILKSQLRQFQIDPKIAEVELKKLNINEYLLNQIIQEEYNINIAKLQLSVLETIAKTLYYDQQQLSGELGKIVKDKTALDLYIQKFYYEYIYPKIINYHLQLARHGILSDISKLPKEVVDYELKPAILTYQTTLEIEYIKESLKDLEIKPDNAINELEKLGMQKDIAQLIVNTYIPTFYSIHTIIQNIIEGQLYKIGKVPINLGNAESELRKLGIPDSQIKVLLEQYASTFGLEIWRRHLPSLSIIENAIKYNYLDQKLIEYSFIPSELLNLYTSYYQHLLVAQEVQSFKSEYITALIYNYQNLQLESLLKQYGINEALLNVMKLFAQVRKVVTGLQELYLTPSKALSISEYVSNPQQLLQKVFSEFQIPQELQNTYFEYARNRRVSRYVNEIITTINLLFEKQKIDLNTAQSYLQQLKKYGLTDEEIQLITLNWQLRSAY</sequence>
<dbReference type="OrthoDB" id="76at10239"/>
<accession>Q8V9N1</accession>
<proteinExistence type="predicted"/>
<dbReference type="KEGG" id="vg:951428"/>
<reference evidence="1 2" key="1">
    <citation type="journal article" date="2001" name="Virology">
        <title>Sequences and replication of genomes of the archaeal rudiviruses SIRV1 and SIRV2: relationships to the archaeal lipothrixvirus SIFV and some eukaryal viruses.</title>
        <authorList>
            <person name="Peng X."/>
            <person name="Blum H."/>
            <person name="She Q."/>
            <person name="Mallok S."/>
            <person name="Brugger K."/>
            <person name="Garrett R.A."/>
            <person name="Zillig W."/>
            <person name="Prangishvili D."/>
        </authorList>
    </citation>
    <scope>NUCLEOTIDE SEQUENCE</scope>
    <source>
        <strain evidence="1 2">HVE10/4</strain>
    </source>
</reference>
<name>Q8V9N1_SIRV2</name>
<dbReference type="RefSeq" id="NP_666572.1">
    <property type="nucleotide sequence ID" value="NC_004086.1"/>
</dbReference>
<evidence type="ECO:0000313" key="1">
    <source>
        <dbReference type="EMBL" id="CAC87313.1"/>
    </source>
</evidence>